<dbReference type="GO" id="GO:0005829">
    <property type="term" value="C:cytosol"/>
    <property type="evidence" value="ECO:0007669"/>
    <property type="project" value="TreeGrafter"/>
</dbReference>
<dbReference type="Proteomes" id="UP000663877">
    <property type="component" value="Unassembled WGS sequence"/>
</dbReference>
<gene>
    <name evidence="15" type="ORF">BJG266_LOCUS13244</name>
    <name evidence="16" type="ORF">BJG266_LOCUS38003</name>
    <name evidence="17" type="ORF">QVE165_LOCUS49880</name>
    <name evidence="18" type="ORF">QVE165_LOCUS54887</name>
</gene>
<dbReference type="EC" id="3.5.4.5" evidence="4 13"/>
<evidence type="ECO:0000256" key="9">
    <source>
        <dbReference type="ARBA" id="ARBA00049558"/>
    </source>
</evidence>
<feature type="active site" description="Proton donor" evidence="10">
    <location>
        <position position="67"/>
    </location>
</feature>
<evidence type="ECO:0000256" key="13">
    <source>
        <dbReference type="RuleBase" id="RU364006"/>
    </source>
</evidence>
<comment type="catalytic activity">
    <reaction evidence="13">
        <text>2'-deoxycytidine + H2O + H(+) = 2'-deoxyuridine + NH4(+)</text>
        <dbReference type="Rhea" id="RHEA:13433"/>
        <dbReference type="ChEBI" id="CHEBI:15377"/>
        <dbReference type="ChEBI" id="CHEBI:15378"/>
        <dbReference type="ChEBI" id="CHEBI:15698"/>
        <dbReference type="ChEBI" id="CHEBI:16450"/>
        <dbReference type="ChEBI" id="CHEBI:28938"/>
        <dbReference type="EC" id="3.5.4.5"/>
    </reaction>
</comment>
<evidence type="ECO:0000256" key="10">
    <source>
        <dbReference type="PIRSR" id="PIRSR606262-1"/>
    </source>
</evidence>
<dbReference type="PROSITE" id="PS00903">
    <property type="entry name" value="CYT_DCMP_DEAMINASES_1"/>
    <property type="match status" value="1"/>
</dbReference>
<dbReference type="PANTHER" id="PTHR11644:SF2">
    <property type="entry name" value="CYTIDINE DEAMINASE"/>
    <property type="match status" value="1"/>
</dbReference>
<feature type="binding site" evidence="12">
    <location>
        <position position="99"/>
    </location>
    <ligand>
        <name>Zn(2+)</name>
        <dbReference type="ChEBI" id="CHEBI:29105"/>
        <note>catalytic</note>
    </ligand>
</feature>
<dbReference type="EMBL" id="CAJNOI010000052">
    <property type="protein sequence ID" value="CAF0951542.1"/>
    <property type="molecule type" value="Genomic_DNA"/>
</dbReference>
<dbReference type="Proteomes" id="UP000663832">
    <property type="component" value="Unassembled WGS sequence"/>
</dbReference>
<dbReference type="NCBIfam" id="TIGR01354">
    <property type="entry name" value="cyt_deam_tetra"/>
    <property type="match status" value="1"/>
</dbReference>
<evidence type="ECO:0000256" key="5">
    <source>
        <dbReference type="ARBA" id="ARBA00022723"/>
    </source>
</evidence>
<evidence type="ECO:0000256" key="2">
    <source>
        <dbReference type="ARBA" id="ARBA00003949"/>
    </source>
</evidence>
<dbReference type="GO" id="GO:0072527">
    <property type="term" value="P:pyrimidine-containing compound metabolic process"/>
    <property type="evidence" value="ECO:0007669"/>
    <property type="project" value="UniProtKB-ARBA"/>
</dbReference>
<evidence type="ECO:0000256" key="6">
    <source>
        <dbReference type="ARBA" id="ARBA00022801"/>
    </source>
</evidence>
<dbReference type="EMBL" id="CAJNOM010001688">
    <property type="protein sequence ID" value="CAF1616390.1"/>
    <property type="molecule type" value="Genomic_DNA"/>
</dbReference>
<accession>A0A816BYA4</accession>
<keyword evidence="19" id="KW-1185">Reference proteome</keyword>
<comment type="similarity">
    <text evidence="3 13">Belongs to the cytidine and deoxycytidylate deaminase family.</text>
</comment>
<reference evidence="18" key="1">
    <citation type="submission" date="2021-02" db="EMBL/GenBank/DDBJ databases">
        <authorList>
            <person name="Nowell W R."/>
        </authorList>
    </citation>
    <scope>NUCLEOTIDE SEQUENCE</scope>
</reference>
<dbReference type="InterPro" id="IPR050202">
    <property type="entry name" value="Cyt/Deoxycyt_deaminase"/>
</dbReference>
<dbReference type="OrthoDB" id="414540at2759"/>
<organism evidence="18 19">
    <name type="scientific">Adineta steineri</name>
    <dbReference type="NCBI Taxonomy" id="433720"/>
    <lineage>
        <taxon>Eukaryota</taxon>
        <taxon>Metazoa</taxon>
        <taxon>Spiralia</taxon>
        <taxon>Gnathifera</taxon>
        <taxon>Rotifera</taxon>
        <taxon>Eurotatoria</taxon>
        <taxon>Bdelloidea</taxon>
        <taxon>Adinetida</taxon>
        <taxon>Adinetidae</taxon>
        <taxon>Adineta</taxon>
    </lineage>
</organism>
<evidence type="ECO:0000256" key="4">
    <source>
        <dbReference type="ARBA" id="ARBA00012783"/>
    </source>
</evidence>
<dbReference type="InterPro" id="IPR006262">
    <property type="entry name" value="Cyt_deam_tetra"/>
</dbReference>
<feature type="binding site" evidence="12">
    <location>
        <position position="102"/>
    </location>
    <ligand>
        <name>Zn(2+)</name>
        <dbReference type="ChEBI" id="CHEBI:29105"/>
        <note>catalytic</note>
    </ligand>
</feature>
<evidence type="ECO:0000313" key="16">
    <source>
        <dbReference type="EMBL" id="CAF1407344.1"/>
    </source>
</evidence>
<dbReference type="GO" id="GO:0004126">
    <property type="term" value="F:cytidine deaminase activity"/>
    <property type="evidence" value="ECO:0007669"/>
    <property type="project" value="UniProtKB-UniRule"/>
</dbReference>
<dbReference type="GO" id="GO:0042802">
    <property type="term" value="F:identical protein binding"/>
    <property type="evidence" value="ECO:0007669"/>
    <property type="project" value="UniProtKB-ARBA"/>
</dbReference>
<evidence type="ECO:0000256" key="7">
    <source>
        <dbReference type="ARBA" id="ARBA00022833"/>
    </source>
</evidence>
<proteinExistence type="inferred from homology"/>
<dbReference type="Pfam" id="PF00383">
    <property type="entry name" value="dCMP_cyt_deam_1"/>
    <property type="match status" value="1"/>
</dbReference>
<dbReference type="PROSITE" id="PS51747">
    <property type="entry name" value="CYT_DCMP_DEAMINASES_2"/>
    <property type="match status" value="1"/>
</dbReference>
<dbReference type="Gene3D" id="3.40.140.10">
    <property type="entry name" value="Cytidine Deaminase, domain 2"/>
    <property type="match status" value="1"/>
</dbReference>
<evidence type="ECO:0000256" key="12">
    <source>
        <dbReference type="PIRSR" id="PIRSR606262-3"/>
    </source>
</evidence>
<keyword evidence="5 12" id="KW-0479">Metal-binding</keyword>
<dbReference type="NCBIfam" id="NF004064">
    <property type="entry name" value="PRK05578.1"/>
    <property type="match status" value="1"/>
</dbReference>
<keyword evidence="7 12" id="KW-0862">Zinc</keyword>
<comment type="catalytic activity">
    <reaction evidence="9 13">
        <text>cytidine + H2O + H(+) = uridine + NH4(+)</text>
        <dbReference type="Rhea" id="RHEA:16069"/>
        <dbReference type="ChEBI" id="CHEBI:15377"/>
        <dbReference type="ChEBI" id="CHEBI:15378"/>
        <dbReference type="ChEBI" id="CHEBI:16704"/>
        <dbReference type="ChEBI" id="CHEBI:17562"/>
        <dbReference type="ChEBI" id="CHEBI:28938"/>
        <dbReference type="EC" id="3.5.4.5"/>
    </reaction>
</comment>
<evidence type="ECO:0000313" key="18">
    <source>
        <dbReference type="EMBL" id="CAF1616390.1"/>
    </source>
</evidence>
<dbReference type="FunFam" id="3.40.140.10:FF:000008">
    <property type="entry name" value="Cytidine deaminase"/>
    <property type="match status" value="1"/>
</dbReference>
<feature type="binding site" evidence="12">
    <location>
        <position position="65"/>
    </location>
    <ligand>
        <name>Zn(2+)</name>
        <dbReference type="ChEBI" id="CHEBI:29105"/>
        <note>catalytic</note>
    </ligand>
</feature>
<dbReference type="SUPFAM" id="SSF53927">
    <property type="entry name" value="Cytidine deaminase-like"/>
    <property type="match status" value="1"/>
</dbReference>
<evidence type="ECO:0000256" key="3">
    <source>
        <dbReference type="ARBA" id="ARBA00006576"/>
    </source>
</evidence>
<dbReference type="InterPro" id="IPR016192">
    <property type="entry name" value="APOBEC/CMP_deaminase_Zn-bd"/>
</dbReference>
<evidence type="ECO:0000313" key="19">
    <source>
        <dbReference type="Proteomes" id="UP000663832"/>
    </source>
</evidence>
<comment type="caution">
    <text evidence="18">The sequence shown here is derived from an EMBL/GenBank/DDBJ whole genome shotgun (WGS) entry which is preliminary data.</text>
</comment>
<dbReference type="InterPro" id="IPR016193">
    <property type="entry name" value="Cytidine_deaminase-like"/>
</dbReference>
<name>A0A816BYA4_9BILA</name>
<evidence type="ECO:0000313" key="15">
    <source>
        <dbReference type="EMBL" id="CAF0951542.1"/>
    </source>
</evidence>
<dbReference type="AlphaFoldDB" id="A0A816BYA4"/>
<protein>
    <recommendedName>
        <fullName evidence="4 13">Cytidine deaminase</fullName>
        <ecNumber evidence="4 13">3.5.4.5</ecNumber>
    </recommendedName>
    <alternativeName>
        <fullName evidence="8 13">Cytidine aminohydrolase</fullName>
    </alternativeName>
</protein>
<evidence type="ECO:0000256" key="11">
    <source>
        <dbReference type="PIRSR" id="PIRSR606262-2"/>
    </source>
</evidence>
<feature type="domain" description="CMP/dCMP-type deaminase" evidence="14">
    <location>
        <begin position="13"/>
        <end position="140"/>
    </location>
</feature>
<dbReference type="PANTHER" id="PTHR11644">
    <property type="entry name" value="CYTIDINE DEAMINASE"/>
    <property type="match status" value="1"/>
</dbReference>
<evidence type="ECO:0000256" key="1">
    <source>
        <dbReference type="ARBA" id="ARBA00001947"/>
    </source>
</evidence>
<evidence type="ECO:0000256" key="8">
    <source>
        <dbReference type="ARBA" id="ARBA00032005"/>
    </source>
</evidence>
<dbReference type="GO" id="GO:0055086">
    <property type="term" value="P:nucleobase-containing small molecule metabolic process"/>
    <property type="evidence" value="ECO:0007669"/>
    <property type="project" value="UniProtKB-ARBA"/>
</dbReference>
<comment type="function">
    <text evidence="2 13">This enzyme scavenges exogenous and endogenous cytidine and 2'-deoxycytidine for UMP synthesis.</text>
</comment>
<sequence length="153" mass="16635">MEKEIIPAPSSPDLEGKLFHAAHLAKHKAYCPYSNFRVGVALLTSSGKIYSGCNVENASYALATCAERTAVCKAVSEGELSFDKIAITSDVETGFTGPCGSCRQTLAEFGLDLDVYLINPKNESKAYKLRELLPIAFTPRDLLKHRAAHDVID</sequence>
<keyword evidence="6 13" id="KW-0378">Hydrolase</keyword>
<dbReference type="EMBL" id="CAJNOM010000937">
    <property type="protein sequence ID" value="CAF1579849.1"/>
    <property type="molecule type" value="Genomic_DNA"/>
</dbReference>
<dbReference type="EMBL" id="CAJNOI010001361">
    <property type="protein sequence ID" value="CAF1407344.1"/>
    <property type="molecule type" value="Genomic_DNA"/>
</dbReference>
<dbReference type="InterPro" id="IPR002125">
    <property type="entry name" value="CMP_dCMP_dom"/>
</dbReference>
<dbReference type="GO" id="GO:0008270">
    <property type="term" value="F:zinc ion binding"/>
    <property type="evidence" value="ECO:0007669"/>
    <property type="project" value="UniProtKB-UniRule"/>
</dbReference>
<evidence type="ECO:0000313" key="17">
    <source>
        <dbReference type="EMBL" id="CAF1579849.1"/>
    </source>
</evidence>
<feature type="binding site" evidence="11">
    <location>
        <begin position="54"/>
        <end position="60"/>
    </location>
    <ligand>
        <name>substrate</name>
    </ligand>
</feature>
<dbReference type="CDD" id="cd01283">
    <property type="entry name" value="cytidine_deaminase"/>
    <property type="match status" value="1"/>
</dbReference>
<evidence type="ECO:0000259" key="14">
    <source>
        <dbReference type="PROSITE" id="PS51747"/>
    </source>
</evidence>
<comment type="cofactor">
    <cofactor evidence="1 12 13">
        <name>Zn(2+)</name>
        <dbReference type="ChEBI" id="CHEBI:29105"/>
    </cofactor>
</comment>